<dbReference type="Proteomes" id="UP001321908">
    <property type="component" value="Chromosome"/>
</dbReference>
<reference evidence="4 5" key="1">
    <citation type="submission" date="2023-11" db="EMBL/GenBank/DDBJ databases">
        <title>MicrobeMod: A computational toolkit for identifying prokaryotic methylation and restriction-modification with nanopore sequencing.</title>
        <authorList>
            <person name="Crits-Christoph A."/>
            <person name="Kang S.C."/>
            <person name="Lee H."/>
            <person name="Ostrov N."/>
        </authorList>
    </citation>
    <scope>NUCLEOTIDE SEQUENCE [LARGE SCALE GENOMIC DNA]</scope>
    <source>
        <strain evidence="4 5">ATCC 43984</strain>
    </source>
</reference>
<name>A0ABZ0Y8J4_9GAMM</name>
<keyword evidence="5" id="KW-1185">Reference proteome</keyword>
<proteinExistence type="predicted"/>
<evidence type="ECO:0000259" key="3">
    <source>
        <dbReference type="Pfam" id="PF12770"/>
    </source>
</evidence>
<protein>
    <submittedName>
        <fullName evidence="4">CHAT domain-containing protein</fullName>
    </submittedName>
</protein>
<evidence type="ECO:0000256" key="1">
    <source>
        <dbReference type="SAM" id="Coils"/>
    </source>
</evidence>
<dbReference type="EMBL" id="CP140151">
    <property type="protein sequence ID" value="WQH08380.1"/>
    <property type="molecule type" value="Genomic_DNA"/>
</dbReference>
<feature type="compositionally biased region" description="Polar residues" evidence="2">
    <location>
        <begin position="36"/>
        <end position="50"/>
    </location>
</feature>
<feature type="compositionally biased region" description="Basic and acidic residues" evidence="2">
    <location>
        <begin position="20"/>
        <end position="32"/>
    </location>
</feature>
<gene>
    <name evidence="4" type="ORF">SR908_12980</name>
</gene>
<dbReference type="Pfam" id="PF12770">
    <property type="entry name" value="CHAT"/>
    <property type="match status" value="1"/>
</dbReference>
<evidence type="ECO:0000256" key="2">
    <source>
        <dbReference type="SAM" id="MobiDB-lite"/>
    </source>
</evidence>
<feature type="coiled-coil region" evidence="1">
    <location>
        <begin position="64"/>
        <end position="98"/>
    </location>
</feature>
<sequence>MYRRQVVQIRGAIAKFVDQKAKESQKAADAGRKSLSAESAANKTKQLSTVTSKLKEASRHADVQAKHLNEVAKLEKKIAAENKKLVTAQGRLESEEEKVLKKRNAEHKKMQEGHERQLSKLEYSLKEHDVLHNEAAARIDKLSALPEEIIVAFFATDPTIASDRRLLLDEEVREIHQKIRLSDHRDAVRLESRWALRPGDILQYMNELNPTIVHFSGHGSNQDELVLQDRNGKAIPVSMDSIIGTFELYDSVRLLFFNTCHSYRQAAACTQYIDAAIGMNQSIGDEAARIFSAQFYSAIGFGESVTKAFRQAKNALMLEGIDEESTPELHLRDGVDEAELILVRPEY</sequence>
<feature type="domain" description="CHAT" evidence="3">
    <location>
        <begin position="189"/>
        <end position="319"/>
    </location>
</feature>
<evidence type="ECO:0000313" key="5">
    <source>
        <dbReference type="Proteomes" id="UP001321908"/>
    </source>
</evidence>
<dbReference type="InterPro" id="IPR024983">
    <property type="entry name" value="CHAT_dom"/>
</dbReference>
<evidence type="ECO:0000313" key="4">
    <source>
        <dbReference type="EMBL" id="WQH08380.1"/>
    </source>
</evidence>
<dbReference type="RefSeq" id="WP_246920568.1">
    <property type="nucleotide sequence ID" value="NZ_CP140151.1"/>
</dbReference>
<organism evidence="4 5">
    <name type="scientific">Chromohalobacter canadensis</name>
    <dbReference type="NCBI Taxonomy" id="141389"/>
    <lineage>
        <taxon>Bacteria</taxon>
        <taxon>Pseudomonadati</taxon>
        <taxon>Pseudomonadota</taxon>
        <taxon>Gammaproteobacteria</taxon>
        <taxon>Oceanospirillales</taxon>
        <taxon>Halomonadaceae</taxon>
        <taxon>Chromohalobacter</taxon>
    </lineage>
</organism>
<feature type="region of interest" description="Disordered" evidence="2">
    <location>
        <begin position="20"/>
        <end position="50"/>
    </location>
</feature>
<accession>A0ABZ0Y8J4</accession>
<keyword evidence="1" id="KW-0175">Coiled coil</keyword>